<sequence length="154" mass="16246">MLSPREPRKAFLSMHVLSPVLAVSAFAAMSVPVHALDDWTVGVERGLPTYALTSEAGEVRLVCDPDRVFGPTPNGALVVRFVKDAASDMVVVLAKSGEQARLPVKNGISAQATADAAEWAKMVATFRTGGEFALVTSVDSLTFETAALPDLACE</sequence>
<evidence type="ECO:0000313" key="3">
    <source>
        <dbReference type="Proteomes" id="UP000310597"/>
    </source>
</evidence>
<proteinExistence type="predicted"/>
<dbReference type="AlphaFoldDB" id="A0A4U1JRH4"/>
<evidence type="ECO:0000256" key="1">
    <source>
        <dbReference type="SAM" id="SignalP"/>
    </source>
</evidence>
<organism evidence="2 3">
    <name type="scientific">Rhodobacter capsulatus</name>
    <name type="common">Rhodopseudomonas capsulata</name>
    <dbReference type="NCBI Taxonomy" id="1061"/>
    <lineage>
        <taxon>Bacteria</taxon>
        <taxon>Pseudomonadati</taxon>
        <taxon>Pseudomonadota</taxon>
        <taxon>Alphaproteobacteria</taxon>
        <taxon>Rhodobacterales</taxon>
        <taxon>Rhodobacter group</taxon>
        <taxon>Rhodobacter</taxon>
    </lineage>
</organism>
<feature type="signal peptide" evidence="1">
    <location>
        <begin position="1"/>
        <end position="35"/>
    </location>
</feature>
<name>A0A4U1JRH4_RHOCA</name>
<dbReference type="EMBL" id="SWJZ01000030">
    <property type="protein sequence ID" value="TKD21503.1"/>
    <property type="molecule type" value="Genomic_DNA"/>
</dbReference>
<reference evidence="2 3" key="1">
    <citation type="submission" date="2019-04" db="EMBL/GenBank/DDBJ databases">
        <title>Draft Whole-Genome sequence of the purple photosynthetic bacterium Rhodobacter capsulatus SP108 with an indigenous class A beta-lactamase.</title>
        <authorList>
            <person name="Robertson S."/>
            <person name="Meyer T.E."/>
            <person name="Kyndt J.A."/>
        </authorList>
    </citation>
    <scope>NUCLEOTIDE SEQUENCE [LARGE SCALE GENOMIC DNA]</scope>
    <source>
        <strain evidence="2 3">SP108</strain>
    </source>
</reference>
<dbReference type="Proteomes" id="UP000310597">
    <property type="component" value="Unassembled WGS sequence"/>
</dbReference>
<feature type="chain" id="PRO_5020595803" evidence="1">
    <location>
        <begin position="36"/>
        <end position="154"/>
    </location>
</feature>
<keyword evidence="1" id="KW-0732">Signal</keyword>
<protein>
    <submittedName>
        <fullName evidence="2">Uncharacterized protein</fullName>
    </submittedName>
</protein>
<dbReference type="OrthoDB" id="7742622at2"/>
<accession>A0A4U1JRH4</accession>
<evidence type="ECO:0000313" key="2">
    <source>
        <dbReference type="EMBL" id="TKD21503.1"/>
    </source>
</evidence>
<comment type="caution">
    <text evidence="2">The sequence shown here is derived from an EMBL/GenBank/DDBJ whole genome shotgun (WGS) entry which is preliminary data.</text>
</comment>
<gene>
    <name evidence="2" type="ORF">FBT96_09300</name>
</gene>